<comment type="caution">
    <text evidence="3">The sequence shown here is derived from an EMBL/GenBank/DDBJ whole genome shotgun (WGS) entry which is preliminary data.</text>
</comment>
<organism evidence="3 4">
    <name type="scientific">Coemansia asiatica</name>
    <dbReference type="NCBI Taxonomy" id="1052880"/>
    <lineage>
        <taxon>Eukaryota</taxon>
        <taxon>Fungi</taxon>
        <taxon>Fungi incertae sedis</taxon>
        <taxon>Zoopagomycota</taxon>
        <taxon>Kickxellomycotina</taxon>
        <taxon>Kickxellomycetes</taxon>
        <taxon>Kickxellales</taxon>
        <taxon>Kickxellaceae</taxon>
        <taxon>Coemansia</taxon>
    </lineage>
</organism>
<keyword evidence="4" id="KW-1185">Reference proteome</keyword>
<evidence type="ECO:0000313" key="3">
    <source>
        <dbReference type="EMBL" id="KAJ1644075.1"/>
    </source>
</evidence>
<keyword evidence="1" id="KW-0175">Coiled coil</keyword>
<feature type="coiled-coil region" evidence="1">
    <location>
        <begin position="123"/>
        <end position="199"/>
    </location>
</feature>
<feature type="region of interest" description="Disordered" evidence="2">
    <location>
        <begin position="1"/>
        <end position="32"/>
    </location>
</feature>
<accession>A0A9W7XK52</accession>
<dbReference type="EMBL" id="JANBOH010000195">
    <property type="protein sequence ID" value="KAJ1644075.1"/>
    <property type="molecule type" value="Genomic_DNA"/>
</dbReference>
<evidence type="ECO:0000313" key="4">
    <source>
        <dbReference type="Proteomes" id="UP001145021"/>
    </source>
</evidence>
<evidence type="ECO:0000256" key="1">
    <source>
        <dbReference type="SAM" id="Coils"/>
    </source>
</evidence>
<proteinExistence type="predicted"/>
<feature type="coiled-coil region" evidence="1">
    <location>
        <begin position="289"/>
        <end position="323"/>
    </location>
</feature>
<evidence type="ECO:0000256" key="2">
    <source>
        <dbReference type="SAM" id="MobiDB-lite"/>
    </source>
</evidence>
<name>A0A9W7XK52_9FUNG</name>
<dbReference type="Proteomes" id="UP001145021">
    <property type="component" value="Unassembled WGS sequence"/>
</dbReference>
<sequence>MSDDSAENASSLTTTNDSDLTASKQPTSTTLQLGEPVTTQLIQRLTKLEKYEHKLAEVARVYRNLNTARKAIETVLKQHTPVQSIADTEELEAHLSNLNLKTQYAGEQIGALTELDKNNKARIAELESQVARLESVAEEKVELARELERVSKERRVVEGQLERSNQKLRLDVGGFEEQVKGLQKRLEDAEKRSEESELMTVDGLAEKLISLVAEDPSGDMEASRESAAGTSAVLKRLCVELVDRLGVPEGLVAVDELDAHVQEIARLKDIVRKETDASGQKSQGFARERTELVSQLDQHKDESERLRNEVEALKLEIGNQQIKAKILDDELTPQRVSDIVKAAVSQRL</sequence>
<reference evidence="3" key="1">
    <citation type="submission" date="2022-07" db="EMBL/GenBank/DDBJ databases">
        <title>Phylogenomic reconstructions and comparative analyses of Kickxellomycotina fungi.</title>
        <authorList>
            <person name="Reynolds N.K."/>
            <person name="Stajich J.E."/>
            <person name="Barry K."/>
            <person name="Grigoriev I.V."/>
            <person name="Crous P."/>
            <person name="Smith M.E."/>
        </authorList>
    </citation>
    <scope>NUCLEOTIDE SEQUENCE</scope>
    <source>
        <strain evidence="3">NBRC 105413</strain>
    </source>
</reference>
<protein>
    <submittedName>
        <fullName evidence="3">Uncharacterized protein</fullName>
    </submittedName>
</protein>
<feature type="compositionally biased region" description="Low complexity" evidence="2">
    <location>
        <begin position="8"/>
        <end position="23"/>
    </location>
</feature>
<gene>
    <name evidence="3" type="ORF">LPJ64_004222</name>
</gene>
<feature type="non-terminal residue" evidence="3">
    <location>
        <position position="348"/>
    </location>
</feature>
<dbReference type="AlphaFoldDB" id="A0A9W7XK52"/>